<dbReference type="Gene3D" id="3.10.20.30">
    <property type="match status" value="1"/>
</dbReference>
<comment type="cofactor">
    <cofactor evidence="1">
        <name>[3Fe-4S] cluster</name>
        <dbReference type="ChEBI" id="CHEBI:21137"/>
    </cofactor>
</comment>
<dbReference type="GO" id="GO:0008177">
    <property type="term" value="F:succinate dehydrogenase (quinone) activity"/>
    <property type="evidence" value="ECO:0007669"/>
    <property type="project" value="UniProtKB-EC"/>
</dbReference>
<dbReference type="PANTHER" id="PTHR11921">
    <property type="entry name" value="SUCCINATE DEHYDROGENASE IRON-SULFUR PROTEIN"/>
    <property type="match status" value="1"/>
</dbReference>
<evidence type="ECO:0000256" key="7">
    <source>
        <dbReference type="ARBA" id="ARBA00022532"/>
    </source>
</evidence>
<dbReference type="PROSITE" id="PS00198">
    <property type="entry name" value="4FE4S_FER_1"/>
    <property type="match status" value="1"/>
</dbReference>
<keyword evidence="13" id="KW-0003">3Fe-4S</keyword>
<dbReference type="FunFam" id="1.10.1060.10:FF:000003">
    <property type="entry name" value="Succinate dehydrogenase iron-sulfur subunit"/>
    <property type="match status" value="1"/>
</dbReference>
<reference evidence="17" key="1">
    <citation type="submission" date="2018-06" db="EMBL/GenBank/DDBJ databases">
        <authorList>
            <person name="Zhirakovskaya E."/>
        </authorList>
    </citation>
    <scope>NUCLEOTIDE SEQUENCE</scope>
</reference>
<dbReference type="GO" id="GO:0006099">
    <property type="term" value="P:tricarboxylic acid cycle"/>
    <property type="evidence" value="ECO:0007669"/>
    <property type="project" value="UniProtKB-KW"/>
</dbReference>
<dbReference type="Pfam" id="PF13085">
    <property type="entry name" value="Fer2_3"/>
    <property type="match status" value="1"/>
</dbReference>
<evidence type="ECO:0000256" key="3">
    <source>
        <dbReference type="ARBA" id="ARBA00005163"/>
    </source>
</evidence>
<dbReference type="GO" id="GO:0009055">
    <property type="term" value="F:electron transfer activity"/>
    <property type="evidence" value="ECO:0007669"/>
    <property type="project" value="InterPro"/>
</dbReference>
<evidence type="ECO:0000256" key="13">
    <source>
        <dbReference type="ARBA" id="ARBA00023291"/>
    </source>
</evidence>
<dbReference type="NCBIfam" id="TIGR00384">
    <property type="entry name" value="dhsB"/>
    <property type="match status" value="1"/>
</dbReference>
<comment type="similarity">
    <text evidence="4">Belongs to the succinate dehydrogenase/fumarate reductase iron-sulfur protein family.</text>
</comment>
<dbReference type="InterPro" id="IPR017900">
    <property type="entry name" value="4Fe4S_Fe_S_CS"/>
</dbReference>
<dbReference type="NCBIfam" id="NF004616">
    <property type="entry name" value="PRK05950.1"/>
    <property type="match status" value="1"/>
</dbReference>
<dbReference type="PROSITE" id="PS51085">
    <property type="entry name" value="2FE2S_FER_2"/>
    <property type="match status" value="1"/>
</dbReference>
<comment type="pathway">
    <text evidence="3">Carbohydrate metabolism; tricarboxylic acid cycle.</text>
</comment>
<comment type="cofactor">
    <cofactor evidence="14">
        <name>[2Fe-2S] cluster</name>
        <dbReference type="ChEBI" id="CHEBI:190135"/>
    </cofactor>
</comment>
<keyword evidence="9" id="KW-0479">Metal-binding</keyword>
<keyword evidence="8" id="KW-0001">2Fe-2S</keyword>
<dbReference type="InterPro" id="IPR012675">
    <property type="entry name" value="Beta-grasp_dom_sf"/>
</dbReference>
<organism evidence="17">
    <name type="scientific">hydrothermal vent metagenome</name>
    <dbReference type="NCBI Taxonomy" id="652676"/>
    <lineage>
        <taxon>unclassified sequences</taxon>
        <taxon>metagenomes</taxon>
        <taxon>ecological metagenomes</taxon>
    </lineage>
</organism>
<evidence type="ECO:0000256" key="9">
    <source>
        <dbReference type="ARBA" id="ARBA00022723"/>
    </source>
</evidence>
<keyword evidence="6" id="KW-0004">4Fe-4S</keyword>
<evidence type="ECO:0000256" key="11">
    <source>
        <dbReference type="ARBA" id="ARBA00023004"/>
    </source>
</evidence>
<dbReference type="InterPro" id="IPR009051">
    <property type="entry name" value="Helical_ferredxn"/>
</dbReference>
<dbReference type="AlphaFoldDB" id="A0A3B1BRG2"/>
<dbReference type="PANTHER" id="PTHR11921:SF29">
    <property type="entry name" value="SUCCINATE DEHYDROGENASE [UBIQUINONE] IRON-SULFUR SUBUNIT, MITOCHONDRIAL"/>
    <property type="match status" value="1"/>
</dbReference>
<dbReference type="InterPro" id="IPR001041">
    <property type="entry name" value="2Fe-2S_ferredoxin-type"/>
</dbReference>
<evidence type="ECO:0000256" key="14">
    <source>
        <dbReference type="ARBA" id="ARBA00034078"/>
    </source>
</evidence>
<dbReference type="InterPro" id="IPR006058">
    <property type="entry name" value="2Fe2S_fd_BS"/>
</dbReference>
<evidence type="ECO:0000256" key="10">
    <source>
        <dbReference type="ARBA" id="ARBA00023002"/>
    </source>
</evidence>
<keyword evidence="12" id="KW-0411">Iron-sulfur</keyword>
<dbReference type="InterPro" id="IPR004489">
    <property type="entry name" value="Succ_DH/fum_Rdtase_Fe-S"/>
</dbReference>
<feature type="domain" description="4Fe-4S ferredoxin-type" evidence="16">
    <location>
        <begin position="204"/>
        <end position="224"/>
    </location>
</feature>
<dbReference type="EMBL" id="UOGA01000011">
    <property type="protein sequence ID" value="VAX14783.1"/>
    <property type="molecule type" value="Genomic_DNA"/>
</dbReference>
<dbReference type="SUPFAM" id="SSF46548">
    <property type="entry name" value="alpha-helical ferredoxin"/>
    <property type="match status" value="1"/>
</dbReference>
<evidence type="ECO:0000256" key="6">
    <source>
        <dbReference type="ARBA" id="ARBA00022485"/>
    </source>
</evidence>
<dbReference type="SUPFAM" id="SSF54292">
    <property type="entry name" value="2Fe-2S ferredoxin-like"/>
    <property type="match status" value="1"/>
</dbReference>
<evidence type="ECO:0000256" key="1">
    <source>
        <dbReference type="ARBA" id="ARBA00001927"/>
    </source>
</evidence>
<feature type="domain" description="2Fe-2S ferredoxin-type" evidence="15">
    <location>
        <begin position="2"/>
        <end position="94"/>
    </location>
</feature>
<dbReference type="InterPro" id="IPR036010">
    <property type="entry name" value="2Fe-2S_ferredoxin-like_sf"/>
</dbReference>
<dbReference type="GO" id="GO:0046872">
    <property type="term" value="F:metal ion binding"/>
    <property type="evidence" value="ECO:0007669"/>
    <property type="project" value="UniProtKB-KW"/>
</dbReference>
<evidence type="ECO:0000256" key="4">
    <source>
        <dbReference type="ARBA" id="ARBA00009433"/>
    </source>
</evidence>
<evidence type="ECO:0000259" key="16">
    <source>
        <dbReference type="PROSITE" id="PS51379"/>
    </source>
</evidence>
<evidence type="ECO:0000259" key="15">
    <source>
        <dbReference type="PROSITE" id="PS51085"/>
    </source>
</evidence>
<dbReference type="PROSITE" id="PS51379">
    <property type="entry name" value="4FE4S_FER_2"/>
    <property type="match status" value="1"/>
</dbReference>
<protein>
    <recommendedName>
        <fullName evidence="5">succinate dehydrogenase</fullName>
        <ecNumber evidence="5">1.3.5.1</ecNumber>
    </recommendedName>
</protein>
<dbReference type="GO" id="GO:0051538">
    <property type="term" value="F:3 iron, 4 sulfur cluster binding"/>
    <property type="evidence" value="ECO:0007669"/>
    <property type="project" value="UniProtKB-KW"/>
</dbReference>
<accession>A0A3B1BRG2</accession>
<keyword evidence="7" id="KW-0816">Tricarboxylic acid cycle</keyword>
<evidence type="ECO:0000313" key="17">
    <source>
        <dbReference type="EMBL" id="VAX14783.1"/>
    </source>
</evidence>
<evidence type="ECO:0000256" key="5">
    <source>
        <dbReference type="ARBA" id="ARBA00012792"/>
    </source>
</evidence>
<dbReference type="InterPro" id="IPR017896">
    <property type="entry name" value="4Fe4S_Fe-S-bd"/>
</dbReference>
<dbReference type="EC" id="1.3.5.1" evidence="5"/>
<evidence type="ECO:0000256" key="2">
    <source>
        <dbReference type="ARBA" id="ARBA00001966"/>
    </source>
</evidence>
<keyword evidence="10 17" id="KW-0560">Oxidoreductase</keyword>
<dbReference type="GO" id="GO:0051539">
    <property type="term" value="F:4 iron, 4 sulfur cluster binding"/>
    <property type="evidence" value="ECO:0007669"/>
    <property type="project" value="UniProtKB-KW"/>
</dbReference>
<evidence type="ECO:0000256" key="12">
    <source>
        <dbReference type="ARBA" id="ARBA00023014"/>
    </source>
</evidence>
<dbReference type="InterPro" id="IPR025192">
    <property type="entry name" value="Succ_DH/fum_Rdtase_N"/>
</dbReference>
<dbReference type="GO" id="GO:0051537">
    <property type="term" value="F:2 iron, 2 sulfur cluster binding"/>
    <property type="evidence" value="ECO:0007669"/>
    <property type="project" value="UniProtKB-KW"/>
</dbReference>
<dbReference type="InterPro" id="IPR050573">
    <property type="entry name" value="SDH/FRD_Iron-Sulfur"/>
</dbReference>
<dbReference type="Gene3D" id="1.10.1060.10">
    <property type="entry name" value="Alpha-helical ferredoxin"/>
    <property type="match status" value="1"/>
</dbReference>
<dbReference type="GO" id="GO:0022904">
    <property type="term" value="P:respiratory electron transport chain"/>
    <property type="evidence" value="ECO:0007669"/>
    <property type="project" value="TreeGrafter"/>
</dbReference>
<evidence type="ECO:0000256" key="8">
    <source>
        <dbReference type="ARBA" id="ARBA00022714"/>
    </source>
</evidence>
<dbReference type="Pfam" id="PF13183">
    <property type="entry name" value="Fer4_8"/>
    <property type="match status" value="1"/>
</dbReference>
<proteinExistence type="inferred from homology"/>
<gene>
    <name evidence="17" type="ORF">MNBD_NITROSPINAE04-1237</name>
</gene>
<comment type="cofactor">
    <cofactor evidence="2">
        <name>[4Fe-4S] cluster</name>
        <dbReference type="ChEBI" id="CHEBI:49883"/>
    </cofactor>
</comment>
<sequence>MEKVTFKIHRFDPEKDPTPYYQDYELALDPGITLLNCLNKIKAEQDPTLCYRMSCGSAICGSCAMRINGHATLACKTQASELVINGVIQIDPIGNFDVLRDLVVDLEPFWASLRKVNPWLKPDSRDNPENERLQTPTQFSKIDDVTTCILCASCWSDCNVLEVDKKFLGPATLAKSHRFIYDSRDEKTLERVQDISEKHGVWDCTHCGECSTRCPTETKPLSRIEETREAAMMIGVHNNNGARHVLGFRETVGKSGRLNENYLPPRSVGFFNIPGLLEILPVGLRMIMRGKAPPIIHHSIEKVGEVKKIFSKFDQYRK</sequence>
<name>A0A3B1BRG2_9ZZZZ</name>
<keyword evidence="11" id="KW-0408">Iron</keyword>
<dbReference type="PROSITE" id="PS00197">
    <property type="entry name" value="2FE2S_FER_1"/>
    <property type="match status" value="1"/>
</dbReference>